<dbReference type="Gene3D" id="3.40.50.200">
    <property type="entry name" value="Peptidase S8/S53 domain"/>
    <property type="match status" value="1"/>
</dbReference>
<keyword evidence="1" id="KW-0645">Protease</keyword>
<dbReference type="Proteomes" id="UP000198688">
    <property type="component" value="Chromosome I"/>
</dbReference>
<keyword evidence="5" id="KW-0472">Membrane</keyword>
<keyword evidence="2" id="KW-0378">Hydrolase</keyword>
<proteinExistence type="inferred from homology"/>
<evidence type="ECO:0000256" key="1">
    <source>
        <dbReference type="ARBA" id="ARBA00022670"/>
    </source>
</evidence>
<dbReference type="GO" id="GO:0016485">
    <property type="term" value="P:protein processing"/>
    <property type="evidence" value="ECO:0007669"/>
    <property type="project" value="TreeGrafter"/>
</dbReference>
<comment type="similarity">
    <text evidence="4">Belongs to the peptidase S8 family.</text>
</comment>
<dbReference type="AlphaFoldDB" id="A0A1H2BD94"/>
<dbReference type="InterPro" id="IPR000209">
    <property type="entry name" value="Peptidase_S8/S53_dom"/>
</dbReference>
<sequence length="364" mass="36844">MLLRRAASLVAALVTATNLGAAPDERQWHLESINVSEAQRASTGDGVTIGLLTGGLPVAHPDLGDAVLPTVRRAAEDLFGGFEQVGADYPGPDDYATGELGLMVAQGGSGLLGVAPGARVQPVICTGLPDDTAACIRWLVDSGADVIDLATAPFPRIGNDFEGIRYALAHDVVVVAALSEGAQMPRDVTAGVILVGGVDRNGNLPPNVLPNGRVSIRAPGTGPSVQAGDEIIGLVPGAPGGHGTLRLPDGDEVAAALVTGVVALVRSKYPELKGPSVINRILLTAADRDGPGRDGTYGYGIVDAAAAVTDDVPEVRANPLGEPGSSGGNSLPVIAVAVGAVILAVAVVTVVVVVTVLRRRRRVG</sequence>
<evidence type="ECO:0000259" key="7">
    <source>
        <dbReference type="Pfam" id="PF00082"/>
    </source>
</evidence>
<dbReference type="PANTHER" id="PTHR42884">
    <property type="entry name" value="PROPROTEIN CONVERTASE SUBTILISIN/KEXIN-RELATED"/>
    <property type="match status" value="1"/>
</dbReference>
<reference evidence="8 9" key="1">
    <citation type="submission" date="2016-10" db="EMBL/GenBank/DDBJ databases">
        <authorList>
            <person name="de Groot N.N."/>
        </authorList>
    </citation>
    <scope>NUCLEOTIDE SEQUENCE [LARGE SCALE GENOMIC DNA]</scope>
    <source>
        <strain evidence="8 9">DSM 43941</strain>
    </source>
</reference>
<dbReference type="InterPro" id="IPR015500">
    <property type="entry name" value="Peptidase_S8_subtilisin-rel"/>
</dbReference>
<comment type="caution">
    <text evidence="4">Lacks conserved residue(s) required for the propagation of feature annotation.</text>
</comment>
<dbReference type="Pfam" id="PF00082">
    <property type="entry name" value="Peptidase_S8"/>
    <property type="match status" value="1"/>
</dbReference>
<accession>A0A1H2BD94</accession>
<keyword evidence="3" id="KW-0720">Serine protease</keyword>
<keyword evidence="5" id="KW-1133">Transmembrane helix</keyword>
<dbReference type="SUPFAM" id="SSF52743">
    <property type="entry name" value="Subtilisin-like"/>
    <property type="match status" value="1"/>
</dbReference>
<keyword evidence="6" id="KW-0732">Signal</keyword>
<feature type="chain" id="PRO_5009269828" description="Peptidase S8/S53 domain-containing protein" evidence="6">
    <location>
        <begin position="22"/>
        <end position="364"/>
    </location>
</feature>
<dbReference type="InterPro" id="IPR036852">
    <property type="entry name" value="Peptidase_S8/S53_dom_sf"/>
</dbReference>
<dbReference type="GO" id="GO:0004252">
    <property type="term" value="F:serine-type endopeptidase activity"/>
    <property type="evidence" value="ECO:0007669"/>
    <property type="project" value="InterPro"/>
</dbReference>
<dbReference type="PANTHER" id="PTHR42884:SF14">
    <property type="entry name" value="NEUROENDOCRINE CONVERTASE 1"/>
    <property type="match status" value="1"/>
</dbReference>
<dbReference type="PROSITE" id="PS51892">
    <property type="entry name" value="SUBTILASE"/>
    <property type="match status" value="1"/>
</dbReference>
<dbReference type="STRING" id="113562.SAMN04489716_4517"/>
<protein>
    <recommendedName>
        <fullName evidence="7">Peptidase S8/S53 domain-containing protein</fullName>
    </recommendedName>
</protein>
<evidence type="ECO:0000256" key="3">
    <source>
        <dbReference type="ARBA" id="ARBA00022825"/>
    </source>
</evidence>
<evidence type="ECO:0000256" key="4">
    <source>
        <dbReference type="PROSITE-ProRule" id="PRU01240"/>
    </source>
</evidence>
<feature type="domain" description="Peptidase S8/S53" evidence="7">
    <location>
        <begin position="44"/>
        <end position="300"/>
    </location>
</feature>
<evidence type="ECO:0000256" key="5">
    <source>
        <dbReference type="SAM" id="Phobius"/>
    </source>
</evidence>
<evidence type="ECO:0000313" key="8">
    <source>
        <dbReference type="EMBL" id="SDT56037.1"/>
    </source>
</evidence>
<gene>
    <name evidence="8" type="ORF">SAMN04489716_4517</name>
</gene>
<name>A0A1H2BD94_9ACTN</name>
<feature type="signal peptide" evidence="6">
    <location>
        <begin position="1"/>
        <end position="21"/>
    </location>
</feature>
<evidence type="ECO:0000256" key="2">
    <source>
        <dbReference type="ARBA" id="ARBA00022801"/>
    </source>
</evidence>
<keyword evidence="5" id="KW-0812">Transmembrane</keyword>
<evidence type="ECO:0000256" key="6">
    <source>
        <dbReference type="SAM" id="SignalP"/>
    </source>
</evidence>
<feature type="transmembrane region" description="Helical" evidence="5">
    <location>
        <begin position="333"/>
        <end position="357"/>
    </location>
</feature>
<dbReference type="PRINTS" id="PR00723">
    <property type="entry name" value="SUBTILISIN"/>
</dbReference>
<keyword evidence="9" id="KW-1185">Reference proteome</keyword>
<evidence type="ECO:0000313" key="9">
    <source>
        <dbReference type="Proteomes" id="UP000198688"/>
    </source>
</evidence>
<dbReference type="EMBL" id="LT629758">
    <property type="protein sequence ID" value="SDT56037.1"/>
    <property type="molecule type" value="Genomic_DNA"/>
</dbReference>
<organism evidence="8 9">
    <name type="scientific">Actinoplanes derwentensis</name>
    <dbReference type="NCBI Taxonomy" id="113562"/>
    <lineage>
        <taxon>Bacteria</taxon>
        <taxon>Bacillati</taxon>
        <taxon>Actinomycetota</taxon>
        <taxon>Actinomycetes</taxon>
        <taxon>Micromonosporales</taxon>
        <taxon>Micromonosporaceae</taxon>
        <taxon>Actinoplanes</taxon>
    </lineage>
</organism>
<dbReference type="GO" id="GO:0005886">
    <property type="term" value="C:plasma membrane"/>
    <property type="evidence" value="ECO:0007669"/>
    <property type="project" value="TreeGrafter"/>
</dbReference>